<feature type="transmembrane region" description="Helical" evidence="11">
    <location>
        <begin position="113"/>
        <end position="132"/>
    </location>
</feature>
<evidence type="ECO:0000256" key="7">
    <source>
        <dbReference type="ARBA" id="ARBA00022989"/>
    </source>
</evidence>
<dbReference type="AlphaFoldDB" id="A0A1C7ICC2"/>
<dbReference type="GO" id="GO:0045259">
    <property type="term" value="C:proton-transporting ATP synthase complex"/>
    <property type="evidence" value="ECO:0007669"/>
    <property type="project" value="UniProtKB-KW"/>
</dbReference>
<reference evidence="12" key="1">
    <citation type="submission" date="2017-04" db="EMBL/GenBank/DDBJ databases">
        <title>Complete Genome Sequences of Twelve Strains of a Stable Defined Moderately Diverse Mouse Microbiota 2 (sDMDMm2).</title>
        <authorList>
            <person name="Uchimura Y."/>
            <person name="Wyss M."/>
            <person name="Brugiroux S."/>
            <person name="Limenitakis J.P."/>
            <person name="Stecher B."/>
            <person name="McCoy K.D."/>
            <person name="Macpherson A.J."/>
        </authorList>
    </citation>
    <scope>NUCLEOTIDE SEQUENCE</scope>
    <source>
        <strain evidence="12">YL58</strain>
    </source>
</reference>
<evidence type="ECO:0000256" key="6">
    <source>
        <dbReference type="ARBA" id="ARBA00022781"/>
    </source>
</evidence>
<dbReference type="GO" id="GO:0046933">
    <property type="term" value="F:proton-transporting ATP synthase activity, rotational mechanism"/>
    <property type="evidence" value="ECO:0007669"/>
    <property type="project" value="UniProtKB-UniRule"/>
</dbReference>
<keyword evidence="13" id="KW-1185">Reference proteome</keyword>
<accession>A0A1C7ICC2</accession>
<dbReference type="HAMAP" id="MF_01393">
    <property type="entry name" value="ATP_synth_a_bact"/>
    <property type="match status" value="1"/>
</dbReference>
<organism evidence="12 13">
    <name type="scientific">Blautia pseudococcoides</name>
    <dbReference type="NCBI Taxonomy" id="1796616"/>
    <lineage>
        <taxon>Bacteria</taxon>
        <taxon>Bacillati</taxon>
        <taxon>Bacillota</taxon>
        <taxon>Clostridia</taxon>
        <taxon>Lachnospirales</taxon>
        <taxon>Lachnospiraceae</taxon>
        <taxon>Blautia</taxon>
    </lineage>
</organism>
<gene>
    <name evidence="11" type="primary">atpB</name>
    <name evidence="12" type="ORF">A4V09_08830</name>
</gene>
<evidence type="ECO:0000256" key="4">
    <source>
        <dbReference type="ARBA" id="ARBA00022547"/>
    </source>
</evidence>
<dbReference type="PANTHER" id="PTHR42823:SF3">
    <property type="entry name" value="ATP SYNTHASE SUBUNIT A, CHLOROPLASTIC"/>
    <property type="match status" value="1"/>
</dbReference>
<keyword evidence="10 11" id="KW-0066">ATP synthesis</keyword>
<feature type="transmembrane region" description="Helical" evidence="11">
    <location>
        <begin position="198"/>
        <end position="220"/>
    </location>
</feature>
<comment type="similarity">
    <text evidence="2 11">Belongs to the ATPase A chain family.</text>
</comment>
<evidence type="ECO:0000256" key="10">
    <source>
        <dbReference type="ARBA" id="ARBA00023310"/>
    </source>
</evidence>
<dbReference type="Proteomes" id="UP000092574">
    <property type="component" value="Chromosome"/>
</dbReference>
<dbReference type="InterPro" id="IPR045082">
    <property type="entry name" value="ATP_syn_F0_a_bact/chloroplast"/>
</dbReference>
<dbReference type="GO" id="GO:0042777">
    <property type="term" value="P:proton motive force-driven plasma membrane ATP synthesis"/>
    <property type="evidence" value="ECO:0007669"/>
    <property type="project" value="TreeGrafter"/>
</dbReference>
<keyword evidence="4 11" id="KW-0138">CF(0)</keyword>
<dbReference type="OrthoDB" id="9789241at2"/>
<keyword evidence="11" id="KW-1003">Cell membrane</keyword>
<evidence type="ECO:0000256" key="1">
    <source>
        <dbReference type="ARBA" id="ARBA00004141"/>
    </source>
</evidence>
<dbReference type="PRINTS" id="PR00123">
    <property type="entry name" value="ATPASEA"/>
</dbReference>
<proteinExistence type="inferred from homology"/>
<dbReference type="GO" id="GO:0005886">
    <property type="term" value="C:plasma membrane"/>
    <property type="evidence" value="ECO:0007669"/>
    <property type="project" value="UniProtKB-SubCell"/>
</dbReference>
<protein>
    <recommendedName>
        <fullName evidence="11">ATP synthase subunit a</fullName>
    </recommendedName>
    <alternativeName>
        <fullName evidence="11">ATP synthase F0 sector subunit a</fullName>
    </alternativeName>
    <alternativeName>
        <fullName evidence="11">F-ATPase subunit 6</fullName>
    </alternativeName>
</protein>
<feature type="transmembrane region" description="Helical" evidence="11">
    <location>
        <begin position="84"/>
        <end position="106"/>
    </location>
</feature>
<keyword evidence="8 11" id="KW-0406">Ion transport</keyword>
<dbReference type="SUPFAM" id="SSF81336">
    <property type="entry name" value="F1F0 ATP synthase subunit A"/>
    <property type="match status" value="1"/>
</dbReference>
<dbReference type="Gene3D" id="1.20.120.220">
    <property type="entry name" value="ATP synthase, F0 complex, subunit A"/>
    <property type="match status" value="1"/>
</dbReference>
<dbReference type="PANTHER" id="PTHR42823">
    <property type="entry name" value="ATP SYNTHASE SUBUNIT A, CHLOROPLASTIC"/>
    <property type="match status" value="1"/>
</dbReference>
<dbReference type="InterPro" id="IPR035908">
    <property type="entry name" value="F0_ATP_A_sf"/>
</dbReference>
<dbReference type="STRING" id="1796616.A4V09_08830"/>
<evidence type="ECO:0000313" key="12">
    <source>
        <dbReference type="EMBL" id="ANU75862.1"/>
    </source>
</evidence>
<keyword evidence="7 11" id="KW-1133">Transmembrane helix</keyword>
<sequence length="226" mass="25310">MADRITEELNCETVFTIPIFGGIPVTESVVVTWIIMAALTILSIVLVRNLKVENPGKKQLALESAIGFLNDFFADILGERGKQYIPYLITAAIYIGVANLIGLLGFKPPTKDLNVTAGLAVISIFLIEYSGWKQKGFKRFMHSFAEPMAIVTPINIMEIFIRPVSLCMRLFGNVIGSFVVMELIKMILPVVLPIPFSFYFDIFDGLIQAYVFVFLTSLFIKEQIEE</sequence>
<keyword evidence="6 11" id="KW-0375">Hydrogen ion transport</keyword>
<evidence type="ECO:0000256" key="8">
    <source>
        <dbReference type="ARBA" id="ARBA00023065"/>
    </source>
</evidence>
<comment type="function">
    <text evidence="11">Key component of the proton channel; it plays a direct role in the translocation of protons across the membrane.</text>
</comment>
<keyword evidence="3 11" id="KW-0813">Transport</keyword>
<dbReference type="InterPro" id="IPR000568">
    <property type="entry name" value="ATP_synth_F0_asu"/>
</dbReference>
<evidence type="ECO:0000256" key="3">
    <source>
        <dbReference type="ARBA" id="ARBA00022448"/>
    </source>
</evidence>
<dbReference type="CDD" id="cd00310">
    <property type="entry name" value="ATP-synt_Fo_a_6"/>
    <property type="match status" value="1"/>
</dbReference>
<keyword evidence="5 11" id="KW-0812">Transmembrane</keyword>
<evidence type="ECO:0000313" key="13">
    <source>
        <dbReference type="Proteomes" id="UP000092574"/>
    </source>
</evidence>
<dbReference type="EMBL" id="CP015405">
    <property type="protein sequence ID" value="ANU75862.1"/>
    <property type="molecule type" value="Genomic_DNA"/>
</dbReference>
<dbReference type="KEGG" id="byl:A4V09_08830"/>
<evidence type="ECO:0000256" key="11">
    <source>
        <dbReference type="HAMAP-Rule" id="MF_01393"/>
    </source>
</evidence>
<feature type="transmembrane region" description="Helical" evidence="11">
    <location>
        <begin position="170"/>
        <end position="192"/>
    </location>
</feature>
<evidence type="ECO:0000256" key="2">
    <source>
        <dbReference type="ARBA" id="ARBA00006810"/>
    </source>
</evidence>
<keyword evidence="9 11" id="KW-0472">Membrane</keyword>
<evidence type="ECO:0000256" key="9">
    <source>
        <dbReference type="ARBA" id="ARBA00023136"/>
    </source>
</evidence>
<comment type="subcellular location">
    <subcellularLocation>
        <location evidence="11">Cell membrane</location>
        <topology evidence="11">Multi-pass membrane protein</topology>
    </subcellularLocation>
    <subcellularLocation>
        <location evidence="1">Membrane</location>
        <topology evidence="1">Multi-pass membrane protein</topology>
    </subcellularLocation>
</comment>
<dbReference type="Pfam" id="PF00119">
    <property type="entry name" value="ATP-synt_A"/>
    <property type="match status" value="1"/>
</dbReference>
<evidence type="ECO:0000256" key="5">
    <source>
        <dbReference type="ARBA" id="ARBA00022692"/>
    </source>
</evidence>
<name>A0A1C7ICC2_9FIRM</name>
<feature type="transmembrane region" description="Helical" evidence="11">
    <location>
        <begin position="30"/>
        <end position="48"/>
    </location>
</feature>
<dbReference type="NCBIfam" id="NF004486">
    <property type="entry name" value="PRK05815.3-4"/>
    <property type="match status" value="1"/>
</dbReference>